<dbReference type="Pfam" id="PF14759">
    <property type="entry name" value="Reductase_C"/>
    <property type="match status" value="1"/>
</dbReference>
<protein>
    <submittedName>
        <fullName evidence="7 8">Oxidoreductase</fullName>
    </submittedName>
</protein>
<evidence type="ECO:0000256" key="1">
    <source>
        <dbReference type="ARBA" id="ARBA00001974"/>
    </source>
</evidence>
<reference evidence="7" key="3">
    <citation type="submission" date="2024-05" db="EMBL/GenBank/DDBJ databases">
        <title>Yangia mangrovi SAOS 153D genome.</title>
        <authorList>
            <person name="Verma A."/>
            <person name="Pal Y."/>
            <person name="Sundharam S."/>
            <person name="Bisht B."/>
            <person name="Srinivasan K."/>
        </authorList>
    </citation>
    <scope>NUCLEOTIDE SEQUENCE</scope>
    <source>
        <strain evidence="7">SAOS 153D</strain>
    </source>
</reference>
<dbReference type="GO" id="GO:0005737">
    <property type="term" value="C:cytoplasm"/>
    <property type="evidence" value="ECO:0007669"/>
    <property type="project" value="TreeGrafter"/>
</dbReference>
<dbReference type="EMBL" id="NTHN01000099">
    <property type="protein sequence ID" value="PBD19735.1"/>
    <property type="molecule type" value="Genomic_DNA"/>
</dbReference>
<evidence type="ECO:0000259" key="5">
    <source>
        <dbReference type="Pfam" id="PF07992"/>
    </source>
</evidence>
<comment type="caution">
    <text evidence="8">The sequence shown here is derived from an EMBL/GenBank/DDBJ whole genome shotgun (WGS) entry which is preliminary data.</text>
</comment>
<dbReference type="PRINTS" id="PR00368">
    <property type="entry name" value="FADPNR"/>
</dbReference>
<evidence type="ECO:0000313" key="9">
    <source>
        <dbReference type="Proteomes" id="UP000217448"/>
    </source>
</evidence>
<evidence type="ECO:0000313" key="7">
    <source>
        <dbReference type="EMBL" id="MCT4370959.1"/>
    </source>
</evidence>
<comment type="cofactor">
    <cofactor evidence="1">
        <name>FAD</name>
        <dbReference type="ChEBI" id="CHEBI:57692"/>
    </cofactor>
</comment>
<dbReference type="Pfam" id="PF07992">
    <property type="entry name" value="Pyr_redox_2"/>
    <property type="match status" value="1"/>
</dbReference>
<proteinExistence type="predicted"/>
<reference evidence="8" key="1">
    <citation type="submission" date="2017-09" db="EMBL/GenBank/DDBJ databases">
        <title>Yangia sp. SAOS 153D whole genome sequencing.</title>
        <authorList>
            <person name="Verma A."/>
            <person name="Krishnamurthi S."/>
        </authorList>
    </citation>
    <scope>NUCLEOTIDE SEQUENCE [LARGE SCALE GENOMIC DNA]</scope>
    <source>
        <strain evidence="8">SAOS 153D</strain>
    </source>
</reference>
<dbReference type="AlphaFoldDB" id="A0A2A3JX13"/>
<keyword evidence="4" id="KW-0560">Oxidoreductase</keyword>
<gene>
    <name evidence="7" type="ORF">CLG85_011780</name>
    <name evidence="8" type="ORF">CLG85_07660</name>
</gene>
<dbReference type="Gene3D" id="3.30.390.30">
    <property type="match status" value="1"/>
</dbReference>
<sequence>MSGGHVVIVGAGQGGLQAAMSLRQEGHEGQITLIGGEPGLPYQRPPLSKAYLKTGEADKLALRPASFFESKAITLRPGIWVDAIDRAAQQVRIGSETLDYDALILATGTRNLRPPIPGLERALDLRTLEDARTLRAALDQPRRIAVIGGGFIGLEFAAVAAGLGHNVSVAEVAPRLMARAVSPEMSERFRSLHEGLGTELHLGNGVSEVTESGLLLADGTEVTADLVLLAAGVRPNVELAQEAGLEVDNGIVVGTTLRTADPQIFALGDCAAFPEATSGRRVRLESVQAATDHARCIAKAIVKGETTPYAAVPWFWSDQHELKLQIAGLADPSDESVGLEGGAVLRFRGGCLTAVETINDARTHMQARRLLGGGAVPTRDSLLEKNYDLTAA</sequence>
<dbReference type="GO" id="GO:0016651">
    <property type="term" value="F:oxidoreductase activity, acting on NAD(P)H"/>
    <property type="evidence" value="ECO:0007669"/>
    <property type="project" value="TreeGrafter"/>
</dbReference>
<dbReference type="Gene3D" id="3.50.50.60">
    <property type="entry name" value="FAD/NAD(P)-binding domain"/>
    <property type="match status" value="2"/>
</dbReference>
<dbReference type="RefSeq" id="WP_095881732.1">
    <property type="nucleotide sequence ID" value="NZ_NTHN02000019.1"/>
</dbReference>
<dbReference type="PANTHER" id="PTHR43557">
    <property type="entry name" value="APOPTOSIS-INDUCING FACTOR 1"/>
    <property type="match status" value="1"/>
</dbReference>
<dbReference type="InterPro" id="IPR036188">
    <property type="entry name" value="FAD/NAD-bd_sf"/>
</dbReference>
<dbReference type="InterPro" id="IPR023753">
    <property type="entry name" value="FAD/NAD-binding_dom"/>
</dbReference>
<dbReference type="EMBL" id="NTHN02000019">
    <property type="protein sequence ID" value="MCT4370959.1"/>
    <property type="molecule type" value="Genomic_DNA"/>
</dbReference>
<keyword evidence="3" id="KW-0274">FAD</keyword>
<evidence type="ECO:0000313" key="8">
    <source>
        <dbReference type="EMBL" id="PBD19735.1"/>
    </source>
</evidence>
<feature type="domain" description="Reductase C-terminal" evidence="6">
    <location>
        <begin position="314"/>
        <end position="390"/>
    </location>
</feature>
<keyword evidence="2" id="KW-0285">Flavoprotein</keyword>
<dbReference type="InterPro" id="IPR016156">
    <property type="entry name" value="FAD/NAD-linked_Rdtase_dimer_sf"/>
</dbReference>
<evidence type="ECO:0000259" key="6">
    <source>
        <dbReference type="Pfam" id="PF14759"/>
    </source>
</evidence>
<dbReference type="PANTHER" id="PTHR43557:SF2">
    <property type="entry name" value="RIESKE DOMAIN-CONTAINING PROTEIN-RELATED"/>
    <property type="match status" value="1"/>
</dbReference>
<dbReference type="InterPro" id="IPR028202">
    <property type="entry name" value="Reductase_C"/>
</dbReference>
<name>A0A2A3JX13_9RHOB</name>
<evidence type="ECO:0000256" key="2">
    <source>
        <dbReference type="ARBA" id="ARBA00022630"/>
    </source>
</evidence>
<dbReference type="SUPFAM" id="SSF55424">
    <property type="entry name" value="FAD/NAD-linked reductases, dimerisation (C-terminal) domain"/>
    <property type="match status" value="1"/>
</dbReference>
<organism evidence="8">
    <name type="scientific">Alloyangia mangrovi</name>
    <dbReference type="NCBI Taxonomy" id="1779329"/>
    <lineage>
        <taxon>Bacteria</taxon>
        <taxon>Pseudomonadati</taxon>
        <taxon>Pseudomonadota</taxon>
        <taxon>Alphaproteobacteria</taxon>
        <taxon>Rhodobacterales</taxon>
        <taxon>Roseobacteraceae</taxon>
        <taxon>Alloyangia</taxon>
    </lineage>
</organism>
<keyword evidence="9" id="KW-1185">Reference proteome</keyword>
<dbReference type="PRINTS" id="PR00469">
    <property type="entry name" value="PNDRDTASEII"/>
</dbReference>
<reference evidence="9" key="2">
    <citation type="submission" date="2023-07" db="EMBL/GenBank/DDBJ databases">
        <title>Yangia mangrovi SAOS 153D genome.</title>
        <authorList>
            <person name="Verma A."/>
            <person name="Pal Y."/>
            <person name="Sundharam S."/>
            <person name="Bisht B."/>
            <person name="Srinivasan K."/>
        </authorList>
    </citation>
    <scope>NUCLEOTIDE SEQUENCE [LARGE SCALE GENOMIC DNA]</scope>
    <source>
        <strain evidence="9">SAOS 153D</strain>
    </source>
</reference>
<dbReference type="InterPro" id="IPR050446">
    <property type="entry name" value="FAD-oxidoreductase/Apoptosis"/>
</dbReference>
<feature type="domain" description="FAD/NAD(P)-binding" evidence="5">
    <location>
        <begin position="5"/>
        <end position="294"/>
    </location>
</feature>
<dbReference type="SUPFAM" id="SSF51905">
    <property type="entry name" value="FAD/NAD(P)-binding domain"/>
    <property type="match status" value="2"/>
</dbReference>
<accession>A0A2A3JX13</accession>
<evidence type="ECO:0000256" key="3">
    <source>
        <dbReference type="ARBA" id="ARBA00022827"/>
    </source>
</evidence>
<dbReference type="OrthoDB" id="7809559at2"/>
<evidence type="ECO:0000256" key="4">
    <source>
        <dbReference type="ARBA" id="ARBA00023002"/>
    </source>
</evidence>
<dbReference type="Proteomes" id="UP000217448">
    <property type="component" value="Unassembled WGS sequence"/>
</dbReference>